<dbReference type="InterPro" id="IPR021457">
    <property type="entry name" value="DUF3108"/>
</dbReference>
<organism evidence="1">
    <name type="scientific">gut metagenome</name>
    <dbReference type="NCBI Taxonomy" id="749906"/>
    <lineage>
        <taxon>unclassified sequences</taxon>
        <taxon>metagenomes</taxon>
        <taxon>organismal metagenomes</taxon>
    </lineage>
</organism>
<accession>J9FA65</accession>
<proteinExistence type="predicted"/>
<protein>
    <recommendedName>
        <fullName evidence="2">DUF3108 domain-containing protein</fullName>
    </recommendedName>
</protein>
<dbReference type="AlphaFoldDB" id="J9FA65"/>
<reference evidence="1" key="1">
    <citation type="journal article" date="2012" name="PLoS ONE">
        <title>Gene sets for utilization of primary and secondary nutrition supplies in the distal gut of endangered iberian lynx.</title>
        <authorList>
            <person name="Alcaide M."/>
            <person name="Messina E."/>
            <person name="Richter M."/>
            <person name="Bargiela R."/>
            <person name="Peplies J."/>
            <person name="Huws S.A."/>
            <person name="Newbold C.J."/>
            <person name="Golyshin P.N."/>
            <person name="Simon M.A."/>
            <person name="Lopez G."/>
            <person name="Yakimov M.M."/>
            <person name="Ferrer M."/>
        </authorList>
    </citation>
    <scope>NUCLEOTIDE SEQUENCE</scope>
</reference>
<evidence type="ECO:0000313" key="1">
    <source>
        <dbReference type="EMBL" id="EJW91801.1"/>
    </source>
</evidence>
<evidence type="ECO:0008006" key="2">
    <source>
        <dbReference type="Google" id="ProtNLM"/>
    </source>
</evidence>
<dbReference type="Pfam" id="PF11306">
    <property type="entry name" value="DUF3108"/>
    <property type="match status" value="1"/>
</dbReference>
<comment type="caution">
    <text evidence="1">The sequence shown here is derived from an EMBL/GenBank/DDBJ whole genome shotgun (WGS) entry which is preliminary data.</text>
</comment>
<dbReference type="EMBL" id="AMCI01007938">
    <property type="protein sequence ID" value="EJW91801.1"/>
    <property type="molecule type" value="Genomic_DNA"/>
</dbReference>
<name>J9FA65_9ZZZZ</name>
<gene>
    <name evidence="1" type="ORF">EVA_20085</name>
</gene>
<sequence length="265" mass="30764">MLILLLVLLGGIQANAQCSAPNTAFKSGETLIYDLYFNWKFVWIKVGTASMNTTQSTYGGHPAYRSYLITRGSKRADKIFVMRDTLMAYTGMDLVPRYYAKRAFEGDTYRKNEVWYSYPKGQCAVKMRYQRDNNEPQWNNHSSKYCAFDMISMLMRARSFDATNWKVGHRLRFLMADGKNCTWQNIVYRGKKKFKMENSTTTYRCLVFSFVEQEDGKEKEVVTFYITDDKNHLPVRLDMNLNFGTAKAFLTGARGLRNPQTAKLK</sequence>